<sequence>MSPEVKRFGKKSEMIYEKIKEDIQREKYLPGQRLAEERLAKEYNASRNTIRVALARLEKDGLVTKTTSGIIVSFVDANEAIQILDIREVLEGYLTRLAARKITEKELESLERILDEMRKVIEEKEYYKYSQLNEEFHNIIYEACGNEVGVKLIRSLKLRIIRLQYLTALLPGRAVASIKEHEQILNALKNHDEDEAERAARLHIANVREVIKNNITLLNLKNEADY</sequence>
<dbReference type="Pfam" id="PF07729">
    <property type="entry name" value="FCD"/>
    <property type="match status" value="1"/>
</dbReference>
<dbReference type="EMBL" id="CP077713">
    <property type="protein sequence ID" value="QXJ35436.1"/>
    <property type="molecule type" value="Genomic_DNA"/>
</dbReference>
<evidence type="ECO:0000259" key="4">
    <source>
        <dbReference type="PROSITE" id="PS50949"/>
    </source>
</evidence>
<dbReference type="PROSITE" id="PS50949">
    <property type="entry name" value="HTH_GNTR"/>
    <property type="match status" value="1"/>
</dbReference>
<proteinExistence type="predicted"/>
<organism evidence="5 6">
    <name type="scientific">Saccharolobus shibatae</name>
    <dbReference type="NCBI Taxonomy" id="2286"/>
    <lineage>
        <taxon>Archaea</taxon>
        <taxon>Thermoproteota</taxon>
        <taxon>Thermoprotei</taxon>
        <taxon>Sulfolobales</taxon>
        <taxon>Sulfolobaceae</taxon>
        <taxon>Saccharolobus</taxon>
    </lineage>
</organism>
<reference evidence="5 6" key="1">
    <citation type="journal article" date="2021" name="Environ. Microbiol.">
        <title>New insights into the diversity and evolution of the archaeal mobilome from three complete genomes of Saccharolobus shibatae.</title>
        <authorList>
            <person name="Medvedeva S."/>
            <person name="Brandt D."/>
            <person name="Cvirkaite-Krupovic V."/>
            <person name="Liu Y."/>
            <person name="Severinov K."/>
            <person name="Ishino S."/>
            <person name="Ishino Y."/>
            <person name="Prangishvili D."/>
            <person name="Kalinowski J."/>
            <person name="Krupovic M."/>
        </authorList>
    </citation>
    <scope>NUCLEOTIDE SEQUENCE [LARGE SCALE GENOMIC DNA]</scope>
    <source>
        <strain evidence="5 6">S38A</strain>
    </source>
</reference>
<evidence type="ECO:0000256" key="1">
    <source>
        <dbReference type="ARBA" id="ARBA00023015"/>
    </source>
</evidence>
<name>A0A8F5C1U7_9CREN</name>
<evidence type="ECO:0000256" key="2">
    <source>
        <dbReference type="ARBA" id="ARBA00023125"/>
    </source>
</evidence>
<dbReference type="InterPro" id="IPR011711">
    <property type="entry name" value="GntR_C"/>
</dbReference>
<dbReference type="InterPro" id="IPR000524">
    <property type="entry name" value="Tscrpt_reg_HTH_GntR"/>
</dbReference>
<dbReference type="GeneID" id="65557333"/>
<dbReference type="GO" id="GO:0003677">
    <property type="term" value="F:DNA binding"/>
    <property type="evidence" value="ECO:0007669"/>
    <property type="project" value="UniProtKB-KW"/>
</dbReference>
<dbReference type="GO" id="GO:0003700">
    <property type="term" value="F:DNA-binding transcription factor activity"/>
    <property type="evidence" value="ECO:0007669"/>
    <property type="project" value="InterPro"/>
</dbReference>
<keyword evidence="1" id="KW-0805">Transcription regulation</keyword>
<accession>A0A8F5C1U7</accession>
<dbReference type="Proteomes" id="UP000694036">
    <property type="component" value="Chromosome"/>
</dbReference>
<dbReference type="Pfam" id="PF00392">
    <property type="entry name" value="GntR"/>
    <property type="match status" value="1"/>
</dbReference>
<keyword evidence="3" id="KW-0804">Transcription</keyword>
<gene>
    <name evidence="5" type="ORF">J5U22_01983</name>
</gene>
<keyword evidence="2" id="KW-0238">DNA-binding</keyword>
<protein>
    <recommendedName>
        <fullName evidence="4">HTH gntR-type domain-containing protein</fullName>
    </recommendedName>
</protein>
<evidence type="ECO:0000313" key="6">
    <source>
        <dbReference type="Proteomes" id="UP000694036"/>
    </source>
</evidence>
<dbReference type="RefSeq" id="WP_218258003.1">
    <property type="nucleotide sequence ID" value="NZ_CP077713.1"/>
</dbReference>
<keyword evidence="6" id="KW-1185">Reference proteome</keyword>
<dbReference type="CDD" id="cd07377">
    <property type="entry name" value="WHTH_GntR"/>
    <property type="match status" value="1"/>
</dbReference>
<evidence type="ECO:0000313" key="5">
    <source>
        <dbReference type="EMBL" id="QXJ35436.1"/>
    </source>
</evidence>
<dbReference type="AlphaFoldDB" id="A0A8F5C1U7"/>
<dbReference type="SMART" id="SM00345">
    <property type="entry name" value="HTH_GNTR"/>
    <property type="match status" value="1"/>
</dbReference>
<dbReference type="PANTHER" id="PTHR43537">
    <property type="entry name" value="TRANSCRIPTIONAL REGULATOR, GNTR FAMILY"/>
    <property type="match status" value="1"/>
</dbReference>
<feature type="domain" description="HTH gntR-type" evidence="4">
    <location>
        <begin position="9"/>
        <end position="75"/>
    </location>
</feature>
<evidence type="ECO:0000256" key="3">
    <source>
        <dbReference type="ARBA" id="ARBA00023163"/>
    </source>
</evidence>
<dbReference type="SMART" id="SM00895">
    <property type="entry name" value="FCD"/>
    <property type="match status" value="1"/>
</dbReference>
<dbReference type="PANTHER" id="PTHR43537:SF24">
    <property type="entry name" value="GLUCONATE OPERON TRANSCRIPTIONAL REPRESSOR"/>
    <property type="match status" value="1"/>
</dbReference>